<keyword evidence="3 7" id="KW-0808">Transferase</keyword>
<dbReference type="PIRSF" id="PIRSF000456">
    <property type="entry name" value="UDP-GlcNAc_acltr"/>
    <property type="match status" value="1"/>
</dbReference>
<dbReference type="NCBIfam" id="TIGR01852">
    <property type="entry name" value="lipid_A_lpxA"/>
    <property type="match status" value="1"/>
</dbReference>
<keyword evidence="8" id="KW-1185">Reference proteome</keyword>
<gene>
    <name evidence="7" type="ORF">ABID41_002600</name>
</gene>
<dbReference type="Gene3D" id="1.20.1180.10">
    <property type="entry name" value="Udp N-acetylglucosamine O-acyltransferase, C-terminal domain"/>
    <property type="match status" value="1"/>
</dbReference>
<evidence type="ECO:0000256" key="5">
    <source>
        <dbReference type="ARBA" id="ARBA00023315"/>
    </source>
</evidence>
<evidence type="ECO:0000313" key="7">
    <source>
        <dbReference type="EMBL" id="MET3527482.1"/>
    </source>
</evidence>
<dbReference type="InterPro" id="IPR010137">
    <property type="entry name" value="Lipid_A_LpxA"/>
</dbReference>
<keyword evidence="2" id="KW-0441">Lipid A biosynthesis</keyword>
<protein>
    <submittedName>
        <fullName evidence="7">UDP-N-acetylglucosamine acyltransferase</fullName>
        <ecNumber evidence="7">2.3.1.129</ecNumber>
    </submittedName>
</protein>
<keyword evidence="1" id="KW-0444">Lipid biosynthesis</keyword>
<evidence type="ECO:0000256" key="4">
    <source>
        <dbReference type="ARBA" id="ARBA00023098"/>
    </source>
</evidence>
<sequence length="264" mass="27215">MANIHPTAVIAPGARIHSSCEIGPYAVIGPHVTLAPGNVVGPDVVLDGVADIGAGNRFLASCAIGASPQIIGRVNQAGRLIIADGNVFREFVTVHSGGEATTRIGSRGLFMATAHVAHDCQIGDDVIMANGATLAGHVQVGDAAQLSGLCAIHQHVRIGALAFVAGGAIATQDVAPYCLVQGDRARLVSLNLVGLRRAGLSPDEILRLKRVFRELFHRGGALTDRLAAAQALDGDARAQTLIDFVRSSLRGVIAAPRRSLSAAA</sequence>
<evidence type="ECO:0000256" key="1">
    <source>
        <dbReference type="ARBA" id="ARBA00022516"/>
    </source>
</evidence>
<evidence type="ECO:0000256" key="2">
    <source>
        <dbReference type="ARBA" id="ARBA00022556"/>
    </source>
</evidence>
<reference evidence="7 8" key="1">
    <citation type="submission" date="2024-06" db="EMBL/GenBank/DDBJ databases">
        <title>Genomic Encyclopedia of Type Strains, Phase IV (KMG-IV): sequencing the most valuable type-strain genomes for metagenomic binning, comparative biology and taxonomic classification.</title>
        <authorList>
            <person name="Goeker M."/>
        </authorList>
    </citation>
    <scope>NUCLEOTIDE SEQUENCE [LARGE SCALE GENOMIC DNA]</scope>
    <source>
        <strain evidence="7 8">DSM 17809</strain>
    </source>
</reference>
<dbReference type="PANTHER" id="PTHR43480">
    <property type="entry name" value="ACYL-[ACYL-CARRIER-PROTEIN]--UDP-N-ACETYLGLUCOSAMINE O-ACYLTRANSFERASE"/>
    <property type="match status" value="1"/>
</dbReference>
<dbReference type="Pfam" id="PF00132">
    <property type="entry name" value="Hexapep"/>
    <property type="match status" value="1"/>
</dbReference>
<dbReference type="InterPro" id="IPR011004">
    <property type="entry name" value="Trimer_LpxA-like_sf"/>
</dbReference>
<evidence type="ECO:0000313" key="8">
    <source>
        <dbReference type="Proteomes" id="UP001549110"/>
    </source>
</evidence>
<dbReference type="Pfam" id="PF13720">
    <property type="entry name" value="Acetyltransf_11"/>
    <property type="match status" value="1"/>
</dbReference>
<feature type="domain" description="UDP N-acetylglucosamine O-acyltransferase C-terminal" evidence="6">
    <location>
        <begin position="173"/>
        <end position="253"/>
    </location>
</feature>
<dbReference type="RefSeq" id="WP_354297803.1">
    <property type="nucleotide sequence ID" value="NZ_JBEPLU010000002.1"/>
</dbReference>
<dbReference type="GO" id="GO:0008780">
    <property type="term" value="F:acyl-[acyl-carrier-protein]-UDP-N-acetylglucosamine O-acyltransferase activity"/>
    <property type="evidence" value="ECO:0007669"/>
    <property type="project" value="UniProtKB-EC"/>
</dbReference>
<organism evidence="7 8">
    <name type="scientific">Phenylobacterium koreense</name>
    <dbReference type="NCBI Taxonomy" id="266125"/>
    <lineage>
        <taxon>Bacteria</taxon>
        <taxon>Pseudomonadati</taxon>
        <taxon>Pseudomonadota</taxon>
        <taxon>Alphaproteobacteria</taxon>
        <taxon>Caulobacterales</taxon>
        <taxon>Caulobacteraceae</taxon>
        <taxon>Phenylobacterium</taxon>
    </lineage>
</organism>
<evidence type="ECO:0000259" key="6">
    <source>
        <dbReference type="Pfam" id="PF13720"/>
    </source>
</evidence>
<dbReference type="SUPFAM" id="SSF51161">
    <property type="entry name" value="Trimeric LpxA-like enzymes"/>
    <property type="match status" value="1"/>
</dbReference>
<dbReference type="CDD" id="cd03351">
    <property type="entry name" value="LbH_UDP-GlcNAc_AT"/>
    <property type="match status" value="1"/>
</dbReference>
<dbReference type="Proteomes" id="UP001549110">
    <property type="component" value="Unassembled WGS sequence"/>
</dbReference>
<dbReference type="InterPro" id="IPR037157">
    <property type="entry name" value="Acetyltransf_C_sf"/>
</dbReference>
<dbReference type="Gene3D" id="2.160.10.10">
    <property type="entry name" value="Hexapeptide repeat proteins"/>
    <property type="match status" value="1"/>
</dbReference>
<dbReference type="EC" id="2.3.1.129" evidence="7"/>
<keyword evidence="5 7" id="KW-0012">Acyltransferase</keyword>
<dbReference type="NCBIfam" id="NF003657">
    <property type="entry name" value="PRK05289.1"/>
    <property type="match status" value="1"/>
</dbReference>
<dbReference type="InterPro" id="IPR029098">
    <property type="entry name" value="Acetyltransf_C"/>
</dbReference>
<name>A0ABV2EKA5_9CAUL</name>
<dbReference type="EMBL" id="JBEPLU010000002">
    <property type="protein sequence ID" value="MET3527482.1"/>
    <property type="molecule type" value="Genomic_DNA"/>
</dbReference>
<accession>A0ABV2EKA5</accession>
<evidence type="ECO:0000256" key="3">
    <source>
        <dbReference type="ARBA" id="ARBA00022679"/>
    </source>
</evidence>
<dbReference type="PANTHER" id="PTHR43480:SF1">
    <property type="entry name" value="ACYL-[ACYL-CARRIER-PROTEIN]--UDP-N-ACETYLGLUCOSAMINE O-ACYLTRANSFERASE, MITOCHONDRIAL-RELATED"/>
    <property type="match status" value="1"/>
</dbReference>
<keyword evidence="4" id="KW-0443">Lipid metabolism</keyword>
<dbReference type="InterPro" id="IPR001451">
    <property type="entry name" value="Hexapep"/>
</dbReference>
<proteinExistence type="predicted"/>
<comment type="caution">
    <text evidence="7">The sequence shown here is derived from an EMBL/GenBank/DDBJ whole genome shotgun (WGS) entry which is preliminary data.</text>
</comment>